<evidence type="ECO:0000256" key="1">
    <source>
        <dbReference type="SAM" id="MobiDB-lite"/>
    </source>
</evidence>
<evidence type="ECO:0000313" key="5">
    <source>
        <dbReference type="Proteomes" id="UP000092598"/>
    </source>
</evidence>
<dbReference type="PANTHER" id="PTHR43767">
    <property type="entry name" value="LONG-CHAIN-FATTY-ACID--COA LIGASE"/>
    <property type="match status" value="1"/>
</dbReference>
<dbReference type="AlphaFoldDB" id="A0A1B1MPV0"/>
<dbReference type="EMBL" id="CP016438">
    <property type="protein sequence ID" value="ANS70537.1"/>
    <property type="molecule type" value="Genomic_DNA"/>
</dbReference>
<gene>
    <name evidence="4" type="ORF">SLINC_8313</name>
</gene>
<dbReference type="SUPFAM" id="SSF56801">
    <property type="entry name" value="Acetyl-CoA synthetase-like"/>
    <property type="match status" value="1"/>
</dbReference>
<dbReference type="Pfam" id="PF13193">
    <property type="entry name" value="AMP-binding_C"/>
    <property type="match status" value="1"/>
</dbReference>
<dbReference type="InterPro" id="IPR020845">
    <property type="entry name" value="AMP-binding_CS"/>
</dbReference>
<dbReference type="InterPro" id="IPR000873">
    <property type="entry name" value="AMP-dep_synth/lig_dom"/>
</dbReference>
<dbReference type="Gene3D" id="3.40.50.12780">
    <property type="entry name" value="N-terminal domain of ligase-like"/>
    <property type="match status" value="1"/>
</dbReference>
<dbReference type="RefSeq" id="WP_067444065.1">
    <property type="nucleotide sequence ID" value="NZ_CP016438.1"/>
</dbReference>
<dbReference type="InterPro" id="IPR025110">
    <property type="entry name" value="AMP-bd_C"/>
</dbReference>
<dbReference type="InterPro" id="IPR050237">
    <property type="entry name" value="ATP-dep_AMP-bd_enzyme"/>
</dbReference>
<feature type="region of interest" description="Disordered" evidence="1">
    <location>
        <begin position="125"/>
        <end position="145"/>
    </location>
</feature>
<keyword evidence="5" id="KW-1185">Reference proteome</keyword>
<proteinExistence type="predicted"/>
<dbReference type="InterPro" id="IPR045851">
    <property type="entry name" value="AMP-bd_C_sf"/>
</dbReference>
<dbReference type="Gene3D" id="3.30.300.30">
    <property type="match status" value="1"/>
</dbReference>
<dbReference type="PROSITE" id="PS00455">
    <property type="entry name" value="AMP_BINDING"/>
    <property type="match status" value="1"/>
</dbReference>
<sequence>MADVSSQQVPHPAGERLHEFLLAAVRTGPDRPAVVEYAGPGDIRTTSYRQLARLAEEYADALAGAGLRVGDRVILQSDTSYPAIAMLIACSSLGAAFVPVGPRTPAHRLEWITGTVRPALHLRAEDPPPGHRSPQVASGVFGPDGIRFEPRPATGRGGGGWRLGVETDPAYVIFTSGTTGHPKGVVMSHRGVVAFYRGMLGCDLVEATDRVATTSPLQFDFSLLDIGLALGSGAAVVPVPRALLPWPRRFLRVLAETAATQVNGVPSVWRQPLLREPAMLAELRQIRGVLFCGEEFPAHEVRRLQELLPKARLTNCYGSTESMACSFAEVPSPLPDGQSRLPIGTAHAGAELMLVGEDGSPVEGAGMPGELHLRSPALFLGYWDDEPATRRALVPDPVAPWTGQKVLRTGDLAYRDDRGDFYFCGRVDSQVQIHGNRVELREIEHRLLSCPGVANAVALVVDDPDGVPLLAAVVVPDRADGCVDDAVLLSHCRDALPDYMIPQRVEVVSELPCTQNGKTDRKELAAWCRTARPTSKG</sequence>
<dbReference type="STRING" id="1915.SLINC_8313"/>
<dbReference type="PATRIC" id="fig|1915.4.peg.9154"/>
<accession>A0A1B1MPV0</accession>
<reference evidence="4 5" key="1">
    <citation type="submission" date="2016-07" db="EMBL/GenBank/DDBJ databases">
        <title>Enhancement of antibiotic productionsby engineered nitrateutilization in actinobacteria.</title>
        <authorList>
            <person name="Meng S.C."/>
        </authorList>
    </citation>
    <scope>NUCLEOTIDE SEQUENCE [LARGE SCALE GENOMIC DNA]</scope>
    <source>
        <strain evidence="4 5">NRRL 2936</strain>
    </source>
</reference>
<dbReference type="Proteomes" id="UP000092598">
    <property type="component" value="Chromosome"/>
</dbReference>
<keyword evidence="4" id="KW-0436">Ligase</keyword>
<name>A0A1B1MPV0_STRLN</name>
<feature type="domain" description="AMP-binding enzyme C-terminal" evidence="3">
    <location>
        <begin position="442"/>
        <end position="518"/>
    </location>
</feature>
<protein>
    <submittedName>
        <fullName evidence="4">AMP-dependent synthetase and ligase</fullName>
    </submittedName>
</protein>
<dbReference type="PANTHER" id="PTHR43767:SF10">
    <property type="entry name" value="SURFACTIN SYNTHASE SUBUNIT 1"/>
    <property type="match status" value="1"/>
</dbReference>
<evidence type="ECO:0000313" key="4">
    <source>
        <dbReference type="EMBL" id="ANS70537.1"/>
    </source>
</evidence>
<feature type="domain" description="AMP-dependent synthetase/ligase" evidence="2">
    <location>
        <begin position="24"/>
        <end position="383"/>
    </location>
</feature>
<dbReference type="InterPro" id="IPR042099">
    <property type="entry name" value="ANL_N_sf"/>
</dbReference>
<dbReference type="KEGG" id="sls:SLINC_8313"/>
<dbReference type="Pfam" id="PF00501">
    <property type="entry name" value="AMP-binding"/>
    <property type="match status" value="1"/>
</dbReference>
<evidence type="ECO:0000259" key="3">
    <source>
        <dbReference type="Pfam" id="PF13193"/>
    </source>
</evidence>
<evidence type="ECO:0000259" key="2">
    <source>
        <dbReference type="Pfam" id="PF00501"/>
    </source>
</evidence>
<organism evidence="4 5">
    <name type="scientific">Streptomyces lincolnensis</name>
    <dbReference type="NCBI Taxonomy" id="1915"/>
    <lineage>
        <taxon>Bacteria</taxon>
        <taxon>Bacillati</taxon>
        <taxon>Actinomycetota</taxon>
        <taxon>Actinomycetes</taxon>
        <taxon>Kitasatosporales</taxon>
        <taxon>Streptomycetaceae</taxon>
        <taxon>Streptomyces</taxon>
    </lineage>
</organism>
<dbReference type="GO" id="GO:0016877">
    <property type="term" value="F:ligase activity, forming carbon-sulfur bonds"/>
    <property type="evidence" value="ECO:0007669"/>
    <property type="project" value="UniProtKB-ARBA"/>
</dbReference>